<dbReference type="Pfam" id="PF03457">
    <property type="entry name" value="HA"/>
    <property type="match status" value="2"/>
</dbReference>
<dbReference type="EMBL" id="FNTV01000001">
    <property type="protein sequence ID" value="SEE18493.1"/>
    <property type="molecule type" value="Genomic_DNA"/>
</dbReference>
<evidence type="ECO:0000313" key="4">
    <source>
        <dbReference type="Proteomes" id="UP000182725"/>
    </source>
</evidence>
<gene>
    <name evidence="3" type="ORF">SAMN04489740_0835</name>
</gene>
<dbReference type="Proteomes" id="UP000182725">
    <property type="component" value="Unassembled WGS sequence"/>
</dbReference>
<feature type="domain" description="HTH iclR-type" evidence="2">
    <location>
        <begin position="18"/>
        <end position="41"/>
    </location>
</feature>
<dbReference type="InterPro" id="IPR005471">
    <property type="entry name" value="Tscrpt_reg_IclR_N"/>
</dbReference>
<evidence type="ECO:0000313" key="3">
    <source>
        <dbReference type="EMBL" id="SEE18493.1"/>
    </source>
</evidence>
<reference evidence="3 4" key="1">
    <citation type="submission" date="2016-10" db="EMBL/GenBank/DDBJ databases">
        <authorList>
            <person name="de Groot N.N."/>
        </authorList>
    </citation>
    <scope>NUCLEOTIDE SEQUENCE [LARGE SCALE GENOMIC DNA]</scope>
    <source>
        <strain evidence="3 4">DSM 22274</strain>
    </source>
</reference>
<dbReference type="Gene3D" id="6.10.140.530">
    <property type="match status" value="2"/>
</dbReference>
<sequence>MLRWDISLHPSWDRMYKSGMTVREISDMTGRPLSTVHRHLQVRQIYDDEIRSIHDAANAARDPGWPTTHWQRRYKATQIFLATNGRIPTSSEDDADEATLARWVAHQRALHIRGELPDIQITLMDMLPGWTYREPSVNRDEHWRERLADLLAFVTETGTLPRYKRYDSEHEHSLGVWLHTQHQRRAEGRLKQWRLEALNEALPGWRSKM</sequence>
<dbReference type="Gene3D" id="1.10.10.60">
    <property type="entry name" value="Homeodomain-like"/>
    <property type="match status" value="1"/>
</dbReference>
<organism evidence="3 4">
    <name type="scientific">Arthrobacter alpinus</name>
    <dbReference type="NCBI Taxonomy" id="656366"/>
    <lineage>
        <taxon>Bacteria</taxon>
        <taxon>Bacillati</taxon>
        <taxon>Actinomycetota</taxon>
        <taxon>Actinomycetes</taxon>
        <taxon>Micrococcales</taxon>
        <taxon>Micrococcaceae</taxon>
        <taxon>Arthrobacter</taxon>
    </lineage>
</organism>
<evidence type="ECO:0000259" key="2">
    <source>
        <dbReference type="Pfam" id="PF09339"/>
    </source>
</evidence>
<name>A0A1H5GRX5_9MICC</name>
<dbReference type="Pfam" id="PF09339">
    <property type="entry name" value="HTH_IclR"/>
    <property type="match status" value="1"/>
</dbReference>
<dbReference type="GO" id="GO:0003677">
    <property type="term" value="F:DNA binding"/>
    <property type="evidence" value="ECO:0007669"/>
    <property type="project" value="InterPro"/>
</dbReference>
<proteinExistence type="predicted"/>
<dbReference type="PANTHER" id="PTHR33418">
    <property type="entry name" value="HELICASE-ASSOCIATED"/>
    <property type="match status" value="1"/>
</dbReference>
<dbReference type="InterPro" id="IPR005114">
    <property type="entry name" value="Helicase_assoc"/>
</dbReference>
<dbReference type="GO" id="GO:0006355">
    <property type="term" value="P:regulation of DNA-templated transcription"/>
    <property type="evidence" value="ECO:0007669"/>
    <property type="project" value="InterPro"/>
</dbReference>
<dbReference type="PANTHER" id="PTHR33418:SF1">
    <property type="entry name" value="HELICASE-ASSOCIATED DOMAIN-CONTAINING PROTEIN"/>
    <property type="match status" value="1"/>
</dbReference>
<feature type="domain" description="Helicase-associated" evidence="1">
    <location>
        <begin position="68"/>
        <end position="127"/>
    </location>
</feature>
<accession>A0A1H5GRX5</accession>
<feature type="domain" description="Helicase-associated" evidence="1">
    <location>
        <begin position="140"/>
        <end position="200"/>
    </location>
</feature>
<evidence type="ECO:0000259" key="1">
    <source>
        <dbReference type="Pfam" id="PF03457"/>
    </source>
</evidence>
<dbReference type="AlphaFoldDB" id="A0A1H5GRX5"/>
<protein>
    <submittedName>
        <fullName evidence="3">IclR helix-turn-helix domain-containing protein</fullName>
    </submittedName>
</protein>
<dbReference type="RefSeq" id="WP_074710683.1">
    <property type="nucleotide sequence ID" value="NZ_FNTV01000001.1"/>
</dbReference>